<evidence type="ECO:0008006" key="3">
    <source>
        <dbReference type="Google" id="ProtNLM"/>
    </source>
</evidence>
<accession>A0AAV7LAN9</accession>
<dbReference type="Proteomes" id="UP001066276">
    <property type="component" value="Chromosome 11"/>
</dbReference>
<organism evidence="1 2">
    <name type="scientific">Pleurodeles waltl</name>
    <name type="common">Iberian ribbed newt</name>
    <dbReference type="NCBI Taxonomy" id="8319"/>
    <lineage>
        <taxon>Eukaryota</taxon>
        <taxon>Metazoa</taxon>
        <taxon>Chordata</taxon>
        <taxon>Craniata</taxon>
        <taxon>Vertebrata</taxon>
        <taxon>Euteleostomi</taxon>
        <taxon>Amphibia</taxon>
        <taxon>Batrachia</taxon>
        <taxon>Caudata</taxon>
        <taxon>Salamandroidea</taxon>
        <taxon>Salamandridae</taxon>
        <taxon>Pleurodelinae</taxon>
        <taxon>Pleurodeles</taxon>
    </lineage>
</organism>
<name>A0AAV7LAN9_PLEWA</name>
<evidence type="ECO:0000313" key="2">
    <source>
        <dbReference type="Proteomes" id="UP001066276"/>
    </source>
</evidence>
<evidence type="ECO:0000313" key="1">
    <source>
        <dbReference type="EMBL" id="KAJ1088072.1"/>
    </source>
</evidence>
<dbReference type="AlphaFoldDB" id="A0AAV7LAN9"/>
<reference evidence="1" key="1">
    <citation type="journal article" date="2022" name="bioRxiv">
        <title>Sequencing and chromosome-scale assembly of the giantPleurodeles waltlgenome.</title>
        <authorList>
            <person name="Brown T."/>
            <person name="Elewa A."/>
            <person name="Iarovenko S."/>
            <person name="Subramanian E."/>
            <person name="Araus A.J."/>
            <person name="Petzold A."/>
            <person name="Susuki M."/>
            <person name="Suzuki K.-i.T."/>
            <person name="Hayashi T."/>
            <person name="Toyoda A."/>
            <person name="Oliveira C."/>
            <person name="Osipova E."/>
            <person name="Leigh N.D."/>
            <person name="Simon A."/>
            <person name="Yun M.H."/>
        </authorList>
    </citation>
    <scope>NUCLEOTIDE SEQUENCE</scope>
    <source>
        <strain evidence="1">20211129_DDA</strain>
        <tissue evidence="1">Liver</tissue>
    </source>
</reference>
<gene>
    <name evidence="1" type="ORF">NDU88_001231</name>
</gene>
<proteinExistence type="predicted"/>
<dbReference type="EMBL" id="JANPWB010000015">
    <property type="protein sequence ID" value="KAJ1088072.1"/>
    <property type="molecule type" value="Genomic_DNA"/>
</dbReference>
<comment type="caution">
    <text evidence="1">The sequence shown here is derived from an EMBL/GenBank/DDBJ whole genome shotgun (WGS) entry which is preliminary data.</text>
</comment>
<keyword evidence="2" id="KW-1185">Reference proteome</keyword>
<protein>
    <recommendedName>
        <fullName evidence="3">Secreted protein</fullName>
    </recommendedName>
</protein>
<sequence length="85" mass="8825">MGGTKWGATATHSSGAAVVSVATLICWPMHLRGPEATGASGEPEVAGRLVVQYHQMDDQLQAPCLPTPPEQHNTGKLILAVLPLG</sequence>